<sequence length="227" mass="26004">MPGVQGSRWPSRCAWLLFDEVQESYWDDSLRLDLFGEIVASKVHFLLPMHSGTDHTAYALTPTRPVYCYRKMKQLSSKNPPTARMLNSKKNLLAGSLTTFRAYSQMMTDITEMHRLCLPENDPFDWSNPVSTDLAYNGKFWQRTLHGYKANYDALWRIPASLKHLSEERSMPTSPKLSISARDILGPSTTLWHPILGNLQPFREFLDVAKKWVPTKRHSNAFGKADG</sequence>
<dbReference type="EMBL" id="KV878894">
    <property type="protein sequence ID" value="OJJ85623.1"/>
    <property type="molecule type" value="Genomic_DNA"/>
</dbReference>
<organism evidence="1 2">
    <name type="scientific">Aspergillus glaucus CBS 516.65</name>
    <dbReference type="NCBI Taxonomy" id="1160497"/>
    <lineage>
        <taxon>Eukaryota</taxon>
        <taxon>Fungi</taxon>
        <taxon>Dikarya</taxon>
        <taxon>Ascomycota</taxon>
        <taxon>Pezizomycotina</taxon>
        <taxon>Eurotiomycetes</taxon>
        <taxon>Eurotiomycetidae</taxon>
        <taxon>Eurotiales</taxon>
        <taxon>Aspergillaceae</taxon>
        <taxon>Aspergillus</taxon>
        <taxon>Aspergillus subgen. Aspergillus</taxon>
    </lineage>
</organism>
<dbReference type="RefSeq" id="XP_022402321.1">
    <property type="nucleotide sequence ID" value="XM_022543405.1"/>
</dbReference>
<protein>
    <submittedName>
        <fullName evidence="1">Uncharacterized protein</fullName>
    </submittedName>
</protein>
<reference evidence="2" key="1">
    <citation type="journal article" date="2017" name="Genome Biol.">
        <title>Comparative genomics reveals high biological diversity and specific adaptations in the industrially and medically important fungal genus Aspergillus.</title>
        <authorList>
            <person name="de Vries R.P."/>
            <person name="Riley R."/>
            <person name="Wiebenga A."/>
            <person name="Aguilar-Osorio G."/>
            <person name="Amillis S."/>
            <person name="Uchima C.A."/>
            <person name="Anderluh G."/>
            <person name="Asadollahi M."/>
            <person name="Askin M."/>
            <person name="Barry K."/>
            <person name="Battaglia E."/>
            <person name="Bayram O."/>
            <person name="Benocci T."/>
            <person name="Braus-Stromeyer S.A."/>
            <person name="Caldana C."/>
            <person name="Canovas D."/>
            <person name="Cerqueira G.C."/>
            <person name="Chen F."/>
            <person name="Chen W."/>
            <person name="Choi C."/>
            <person name="Clum A."/>
            <person name="Dos Santos R.A."/>
            <person name="Damasio A.R."/>
            <person name="Diallinas G."/>
            <person name="Emri T."/>
            <person name="Fekete E."/>
            <person name="Flipphi M."/>
            <person name="Freyberg S."/>
            <person name="Gallo A."/>
            <person name="Gournas C."/>
            <person name="Habgood R."/>
            <person name="Hainaut M."/>
            <person name="Harispe M.L."/>
            <person name="Henrissat B."/>
            <person name="Hilden K.S."/>
            <person name="Hope R."/>
            <person name="Hossain A."/>
            <person name="Karabika E."/>
            <person name="Karaffa L."/>
            <person name="Karanyi Z."/>
            <person name="Krasevec N."/>
            <person name="Kuo A."/>
            <person name="Kusch H."/>
            <person name="LaButti K."/>
            <person name="Lagendijk E.L."/>
            <person name="Lapidus A."/>
            <person name="Levasseur A."/>
            <person name="Lindquist E."/>
            <person name="Lipzen A."/>
            <person name="Logrieco A.F."/>
            <person name="MacCabe A."/>
            <person name="Maekelae M.R."/>
            <person name="Malavazi I."/>
            <person name="Melin P."/>
            <person name="Meyer V."/>
            <person name="Mielnichuk N."/>
            <person name="Miskei M."/>
            <person name="Molnar A.P."/>
            <person name="Mule G."/>
            <person name="Ngan C.Y."/>
            <person name="Orejas M."/>
            <person name="Orosz E."/>
            <person name="Ouedraogo J.P."/>
            <person name="Overkamp K.M."/>
            <person name="Park H.-S."/>
            <person name="Perrone G."/>
            <person name="Piumi F."/>
            <person name="Punt P.J."/>
            <person name="Ram A.F."/>
            <person name="Ramon A."/>
            <person name="Rauscher S."/>
            <person name="Record E."/>
            <person name="Riano-Pachon D.M."/>
            <person name="Robert V."/>
            <person name="Roehrig J."/>
            <person name="Ruller R."/>
            <person name="Salamov A."/>
            <person name="Salih N.S."/>
            <person name="Samson R.A."/>
            <person name="Sandor E."/>
            <person name="Sanguinetti M."/>
            <person name="Schuetze T."/>
            <person name="Sepcic K."/>
            <person name="Shelest E."/>
            <person name="Sherlock G."/>
            <person name="Sophianopoulou V."/>
            <person name="Squina F.M."/>
            <person name="Sun H."/>
            <person name="Susca A."/>
            <person name="Todd R.B."/>
            <person name="Tsang A."/>
            <person name="Unkles S.E."/>
            <person name="van de Wiele N."/>
            <person name="van Rossen-Uffink D."/>
            <person name="Oliveira J.V."/>
            <person name="Vesth T.C."/>
            <person name="Visser J."/>
            <person name="Yu J.-H."/>
            <person name="Zhou M."/>
            <person name="Andersen M.R."/>
            <person name="Archer D.B."/>
            <person name="Baker S.E."/>
            <person name="Benoit I."/>
            <person name="Brakhage A.A."/>
            <person name="Braus G.H."/>
            <person name="Fischer R."/>
            <person name="Frisvad J.C."/>
            <person name="Goldman G.H."/>
            <person name="Houbraken J."/>
            <person name="Oakley B."/>
            <person name="Pocsi I."/>
            <person name="Scazzocchio C."/>
            <person name="Seiboth B."/>
            <person name="vanKuyk P.A."/>
            <person name="Wortman J."/>
            <person name="Dyer P.S."/>
            <person name="Grigoriev I.V."/>
        </authorList>
    </citation>
    <scope>NUCLEOTIDE SEQUENCE [LARGE SCALE GENOMIC DNA]</scope>
    <source>
        <strain evidence="2">CBS 516.65</strain>
    </source>
</reference>
<dbReference type="Proteomes" id="UP000184300">
    <property type="component" value="Unassembled WGS sequence"/>
</dbReference>
<keyword evidence="2" id="KW-1185">Reference proteome</keyword>
<proteinExistence type="predicted"/>
<evidence type="ECO:0000313" key="1">
    <source>
        <dbReference type="EMBL" id="OJJ85623.1"/>
    </source>
</evidence>
<dbReference type="GeneID" id="34459666"/>
<evidence type="ECO:0000313" key="2">
    <source>
        <dbReference type="Proteomes" id="UP000184300"/>
    </source>
</evidence>
<name>A0A1L9VNW4_ASPGL</name>
<dbReference type="VEuPathDB" id="FungiDB:ASPGLDRAFT_24639"/>
<dbReference type="OrthoDB" id="10597578at2759"/>
<accession>A0A1L9VNW4</accession>
<dbReference type="AlphaFoldDB" id="A0A1L9VNW4"/>
<gene>
    <name evidence="1" type="ORF">ASPGLDRAFT_24639</name>
</gene>